<evidence type="ECO:0000313" key="2">
    <source>
        <dbReference type="EMBL" id="KAJ8302345.1"/>
    </source>
</evidence>
<comment type="caution">
    <text evidence="2">The sequence shown here is derived from an EMBL/GenBank/DDBJ whole genome shotgun (WGS) entry which is preliminary data.</text>
</comment>
<dbReference type="EMBL" id="JARBDR010000918">
    <property type="protein sequence ID" value="KAJ8302345.1"/>
    <property type="molecule type" value="Genomic_DNA"/>
</dbReference>
<accession>A0ABQ9EAY4</accession>
<protein>
    <submittedName>
        <fullName evidence="2">Uncharacterized protein</fullName>
    </submittedName>
</protein>
<evidence type="ECO:0000256" key="1">
    <source>
        <dbReference type="SAM" id="MobiDB-lite"/>
    </source>
</evidence>
<feature type="compositionally biased region" description="Polar residues" evidence="1">
    <location>
        <begin position="147"/>
        <end position="172"/>
    </location>
</feature>
<sequence>METCLYFCLMKKKLFVIYLNMSVKDRSPSMSDASAFFGDSLNASLRLLEQANILTHQFCNGTASLDGVEDLSMKSSRNNSSDNLSKLESPLRDEMASIKQELDYEHDSIVENGHSPLDNPRSVDPDTTEDINDEAMDLAADEEVRSQHSNSPMGHFQSNQDLFSNSLQSQETVALPMSNALAS</sequence>
<feature type="region of interest" description="Disordered" evidence="1">
    <location>
        <begin position="142"/>
        <end position="183"/>
    </location>
</feature>
<evidence type="ECO:0000313" key="3">
    <source>
        <dbReference type="Proteomes" id="UP001217089"/>
    </source>
</evidence>
<reference evidence="2 3" key="1">
    <citation type="submission" date="2022-12" db="EMBL/GenBank/DDBJ databases">
        <title>Chromosome-level genome of Tegillarca granosa.</title>
        <authorList>
            <person name="Kim J."/>
        </authorList>
    </citation>
    <scope>NUCLEOTIDE SEQUENCE [LARGE SCALE GENOMIC DNA]</scope>
    <source>
        <strain evidence="2">Teg-2019</strain>
        <tissue evidence="2">Adductor muscle</tissue>
    </source>
</reference>
<keyword evidence="3" id="KW-1185">Reference proteome</keyword>
<organism evidence="2 3">
    <name type="scientific">Tegillarca granosa</name>
    <name type="common">Malaysian cockle</name>
    <name type="synonym">Anadara granosa</name>
    <dbReference type="NCBI Taxonomy" id="220873"/>
    <lineage>
        <taxon>Eukaryota</taxon>
        <taxon>Metazoa</taxon>
        <taxon>Spiralia</taxon>
        <taxon>Lophotrochozoa</taxon>
        <taxon>Mollusca</taxon>
        <taxon>Bivalvia</taxon>
        <taxon>Autobranchia</taxon>
        <taxon>Pteriomorphia</taxon>
        <taxon>Arcoida</taxon>
        <taxon>Arcoidea</taxon>
        <taxon>Arcidae</taxon>
        <taxon>Tegillarca</taxon>
    </lineage>
</organism>
<dbReference type="Proteomes" id="UP001217089">
    <property type="component" value="Unassembled WGS sequence"/>
</dbReference>
<proteinExistence type="predicted"/>
<gene>
    <name evidence="2" type="ORF">KUTeg_021332</name>
</gene>
<name>A0ABQ9EAY4_TEGGR</name>
<feature type="compositionally biased region" description="Polar residues" evidence="1">
    <location>
        <begin position="73"/>
        <end position="86"/>
    </location>
</feature>
<feature type="region of interest" description="Disordered" evidence="1">
    <location>
        <begin position="73"/>
        <end position="97"/>
    </location>
</feature>
<feature type="region of interest" description="Disordered" evidence="1">
    <location>
        <begin position="110"/>
        <end position="129"/>
    </location>
</feature>